<evidence type="ECO:0000256" key="9">
    <source>
        <dbReference type="ARBA" id="ARBA00048679"/>
    </source>
</evidence>
<dbReference type="STRING" id="337451.A0A443N2C9"/>
<dbReference type="PANTHER" id="PTHR45637">
    <property type="entry name" value="FLIPPASE KINASE 1-RELATED"/>
    <property type="match status" value="1"/>
</dbReference>
<evidence type="ECO:0000256" key="12">
    <source>
        <dbReference type="SAM" id="MobiDB-lite"/>
    </source>
</evidence>
<dbReference type="Gene3D" id="3.30.200.20">
    <property type="entry name" value="Phosphorylase Kinase, domain 1"/>
    <property type="match status" value="1"/>
</dbReference>
<reference evidence="14 15" key="1">
    <citation type="journal article" date="2019" name="Nat. Plants">
        <title>Stout camphor tree genome fills gaps in understanding of flowering plant genome evolution.</title>
        <authorList>
            <person name="Chaw S.M."/>
            <person name="Liu Y.C."/>
            <person name="Wu Y.W."/>
            <person name="Wang H.Y."/>
            <person name="Lin C.I."/>
            <person name="Wu C.S."/>
            <person name="Ke H.M."/>
            <person name="Chang L.Y."/>
            <person name="Hsu C.Y."/>
            <person name="Yang H.T."/>
            <person name="Sudianto E."/>
            <person name="Hsu M.H."/>
            <person name="Wu K.P."/>
            <person name="Wang L.N."/>
            <person name="Leebens-Mack J.H."/>
            <person name="Tsai I.J."/>
        </authorList>
    </citation>
    <scope>NUCLEOTIDE SEQUENCE [LARGE SCALE GENOMIC DNA]</scope>
    <source>
        <strain evidence="15">cv. Chaw 1501</strain>
        <tissue evidence="14">Young leaves</tissue>
    </source>
</reference>
<proteinExistence type="inferred from homology"/>
<comment type="catalytic activity">
    <reaction evidence="8">
        <text>L-threonyl-[protein] + ATP = O-phospho-L-threonyl-[protein] + ADP + H(+)</text>
        <dbReference type="Rhea" id="RHEA:46608"/>
        <dbReference type="Rhea" id="RHEA-COMP:11060"/>
        <dbReference type="Rhea" id="RHEA-COMP:11605"/>
        <dbReference type="ChEBI" id="CHEBI:15378"/>
        <dbReference type="ChEBI" id="CHEBI:30013"/>
        <dbReference type="ChEBI" id="CHEBI:30616"/>
        <dbReference type="ChEBI" id="CHEBI:61977"/>
        <dbReference type="ChEBI" id="CHEBI:456216"/>
        <dbReference type="EC" id="2.7.11.1"/>
    </reaction>
</comment>
<protein>
    <recommendedName>
        <fullName evidence="2">non-specific serine/threonine protein kinase</fullName>
        <ecNumber evidence="2">2.7.11.1</ecNumber>
    </recommendedName>
</protein>
<dbReference type="InterPro" id="IPR000719">
    <property type="entry name" value="Prot_kinase_dom"/>
</dbReference>
<dbReference type="EMBL" id="QPKB01000001">
    <property type="protein sequence ID" value="RWR72688.1"/>
    <property type="molecule type" value="Genomic_DNA"/>
</dbReference>
<dbReference type="Gene3D" id="1.10.510.10">
    <property type="entry name" value="Transferase(Phosphotransferase) domain 1"/>
    <property type="match status" value="1"/>
</dbReference>
<evidence type="ECO:0000313" key="15">
    <source>
        <dbReference type="Proteomes" id="UP000283530"/>
    </source>
</evidence>
<dbReference type="InterPro" id="IPR017441">
    <property type="entry name" value="Protein_kinase_ATP_BS"/>
</dbReference>
<comment type="caution">
    <text evidence="14">The sequence shown here is derived from an EMBL/GenBank/DDBJ whole genome shotgun (WGS) entry which is preliminary data.</text>
</comment>
<dbReference type="GO" id="GO:0005524">
    <property type="term" value="F:ATP binding"/>
    <property type="evidence" value="ECO:0007669"/>
    <property type="project" value="UniProtKB-UniRule"/>
</dbReference>
<keyword evidence="4" id="KW-0808">Transferase</keyword>
<evidence type="ECO:0000313" key="14">
    <source>
        <dbReference type="EMBL" id="RWR72688.1"/>
    </source>
</evidence>
<keyword evidence="5 10" id="KW-0547">Nucleotide-binding</keyword>
<feature type="domain" description="Protein kinase" evidence="13">
    <location>
        <begin position="15"/>
        <end position="331"/>
    </location>
</feature>
<dbReference type="Proteomes" id="UP000283530">
    <property type="component" value="Unassembled WGS sequence"/>
</dbReference>
<evidence type="ECO:0000256" key="6">
    <source>
        <dbReference type="ARBA" id="ARBA00022777"/>
    </source>
</evidence>
<dbReference type="AlphaFoldDB" id="A0A443N2C9"/>
<gene>
    <name evidence="14" type="ORF">CKAN_00092700</name>
</gene>
<dbReference type="SUPFAM" id="SSF56112">
    <property type="entry name" value="Protein kinase-like (PK-like)"/>
    <property type="match status" value="1"/>
</dbReference>
<evidence type="ECO:0000256" key="7">
    <source>
        <dbReference type="ARBA" id="ARBA00022840"/>
    </source>
</evidence>
<dbReference type="SMART" id="SM00220">
    <property type="entry name" value="S_TKc"/>
    <property type="match status" value="1"/>
</dbReference>
<accession>A0A443N2C9</accession>
<evidence type="ECO:0000256" key="1">
    <source>
        <dbReference type="ARBA" id="ARBA00009903"/>
    </source>
</evidence>
<evidence type="ECO:0000256" key="4">
    <source>
        <dbReference type="ARBA" id="ARBA00022679"/>
    </source>
</evidence>
<dbReference type="FunFam" id="1.10.510.10:FF:000312">
    <property type="entry name" value="Serine/threonine-protein kinase OXI1"/>
    <property type="match status" value="1"/>
</dbReference>
<dbReference type="OrthoDB" id="432483at2759"/>
<name>A0A443N2C9_9MAGN</name>
<dbReference type="EC" id="2.7.11.1" evidence="2"/>
<dbReference type="FunFam" id="1.10.510.10:FF:000294">
    <property type="entry name" value="Serine/threonine-protein kinase OXI1"/>
    <property type="match status" value="1"/>
</dbReference>
<dbReference type="Pfam" id="PF00069">
    <property type="entry name" value="Pkinase"/>
    <property type="match status" value="2"/>
</dbReference>
<keyword evidence="7 10" id="KW-0067">ATP-binding</keyword>
<dbReference type="PROSITE" id="PS50011">
    <property type="entry name" value="PROTEIN_KINASE_DOM"/>
    <property type="match status" value="1"/>
</dbReference>
<comment type="catalytic activity">
    <reaction evidence="9">
        <text>L-seryl-[protein] + ATP = O-phospho-L-seryl-[protein] + ADP + H(+)</text>
        <dbReference type="Rhea" id="RHEA:17989"/>
        <dbReference type="Rhea" id="RHEA-COMP:9863"/>
        <dbReference type="Rhea" id="RHEA-COMP:11604"/>
        <dbReference type="ChEBI" id="CHEBI:15378"/>
        <dbReference type="ChEBI" id="CHEBI:29999"/>
        <dbReference type="ChEBI" id="CHEBI:30616"/>
        <dbReference type="ChEBI" id="CHEBI:83421"/>
        <dbReference type="ChEBI" id="CHEBI:456216"/>
        <dbReference type="EC" id="2.7.11.1"/>
    </reaction>
</comment>
<evidence type="ECO:0000256" key="3">
    <source>
        <dbReference type="ARBA" id="ARBA00022527"/>
    </source>
</evidence>
<comment type="similarity">
    <text evidence="1">Belongs to the protein kinase superfamily. AGC Ser/Thr protein kinase family.</text>
</comment>
<dbReference type="PROSITE" id="PS00107">
    <property type="entry name" value="PROTEIN_KINASE_ATP"/>
    <property type="match status" value="1"/>
</dbReference>
<dbReference type="GO" id="GO:0004674">
    <property type="term" value="F:protein serine/threonine kinase activity"/>
    <property type="evidence" value="ECO:0007669"/>
    <property type="project" value="UniProtKB-KW"/>
</dbReference>
<feature type="region of interest" description="Disordered" evidence="12">
    <location>
        <begin position="170"/>
        <end position="192"/>
    </location>
</feature>
<keyword evidence="6 14" id="KW-0418">Kinase</keyword>
<evidence type="ECO:0000256" key="5">
    <source>
        <dbReference type="ARBA" id="ARBA00022741"/>
    </source>
</evidence>
<dbReference type="PROSITE" id="PS00108">
    <property type="entry name" value="PROTEIN_KINASE_ST"/>
    <property type="match status" value="1"/>
</dbReference>
<evidence type="ECO:0000256" key="11">
    <source>
        <dbReference type="RuleBase" id="RU000304"/>
    </source>
</evidence>
<evidence type="ECO:0000256" key="2">
    <source>
        <dbReference type="ARBA" id="ARBA00012513"/>
    </source>
</evidence>
<dbReference type="InterPro" id="IPR008271">
    <property type="entry name" value="Ser/Thr_kinase_AS"/>
</dbReference>
<sequence>MKEEADLMELDLTKLTAVRVLGRGAMGTVFLVSDPSSPARCPFALKVVDKSTLHTRHEADRRARWELTVLSKLSHPFLPTLLGRAETPQLLAWALPYCPAGDLNALRHRQPDRIFSPSAIRFYVSEIVCALDYLHRMRIVYRDLKPENILIQESGHVMLADFDLSRVLSTTTSDQPPESDSSPQAARQTTQRRSLTRMIMLLSEKGLLKVTSARVSPVIRRKPGASTVERSYSFVGTEEYVSPEVVRGDGHEFAVDWWALGVLMYEMAYGHTPFRGESRKETFVNVVMRRPEFVGKPSAMTDLISRLLEKNPERRLGSEGGAAEIKRHEFFRGLRWELLTEVSRPPFIACAEEETSVSGPLKQKKGFGIVEYFQNVQQKPLSSASFRPSLAEF</sequence>
<dbReference type="InterPro" id="IPR011009">
    <property type="entry name" value="Kinase-like_dom_sf"/>
</dbReference>
<evidence type="ECO:0000259" key="13">
    <source>
        <dbReference type="PROSITE" id="PS50011"/>
    </source>
</evidence>
<keyword evidence="15" id="KW-1185">Reference proteome</keyword>
<organism evidence="14 15">
    <name type="scientific">Cinnamomum micranthum f. kanehirae</name>
    <dbReference type="NCBI Taxonomy" id="337451"/>
    <lineage>
        <taxon>Eukaryota</taxon>
        <taxon>Viridiplantae</taxon>
        <taxon>Streptophyta</taxon>
        <taxon>Embryophyta</taxon>
        <taxon>Tracheophyta</taxon>
        <taxon>Spermatophyta</taxon>
        <taxon>Magnoliopsida</taxon>
        <taxon>Magnoliidae</taxon>
        <taxon>Laurales</taxon>
        <taxon>Lauraceae</taxon>
        <taxon>Cinnamomum</taxon>
    </lineage>
</organism>
<keyword evidence="3 11" id="KW-0723">Serine/threonine-protein kinase</keyword>
<evidence type="ECO:0000256" key="8">
    <source>
        <dbReference type="ARBA" id="ARBA00047899"/>
    </source>
</evidence>
<evidence type="ECO:0000256" key="10">
    <source>
        <dbReference type="PROSITE-ProRule" id="PRU10141"/>
    </source>
</evidence>
<feature type="compositionally biased region" description="Low complexity" evidence="12">
    <location>
        <begin position="170"/>
        <end position="184"/>
    </location>
</feature>
<feature type="binding site" evidence="10">
    <location>
        <position position="46"/>
    </location>
    <ligand>
        <name>ATP</name>
        <dbReference type="ChEBI" id="CHEBI:30616"/>
    </ligand>
</feature>